<evidence type="ECO:0000313" key="3">
    <source>
        <dbReference type="Proteomes" id="UP000310095"/>
    </source>
</evidence>
<dbReference type="Proteomes" id="UP000310095">
    <property type="component" value="Unassembled WGS sequence"/>
</dbReference>
<reference evidence="2 3" key="1">
    <citation type="submission" date="2019-05" db="EMBL/GenBank/DDBJ databases">
        <title>Identification and Biocontrol Activity Analysis of Biocontrol Strain PF-1 Based on Genome-wide Data.</title>
        <authorList>
            <person name="Qi J."/>
        </authorList>
    </citation>
    <scope>NUCLEOTIDE SEQUENCE [LARGE SCALE GENOMIC DNA]</scope>
    <source>
        <strain evidence="2 3">PF-1</strain>
    </source>
</reference>
<protein>
    <submittedName>
        <fullName evidence="2">Uncharacterized protein</fullName>
    </submittedName>
</protein>
<dbReference type="EMBL" id="VAVY01000001">
    <property type="protein sequence ID" value="TMM66557.1"/>
    <property type="molecule type" value="Genomic_DNA"/>
</dbReference>
<evidence type="ECO:0000256" key="1">
    <source>
        <dbReference type="SAM" id="Coils"/>
    </source>
</evidence>
<keyword evidence="3" id="KW-1185">Reference proteome</keyword>
<keyword evidence="1" id="KW-0175">Coiled coil</keyword>
<comment type="caution">
    <text evidence="2">The sequence shown here is derived from an EMBL/GenBank/DDBJ whole genome shotgun (WGS) entry which is preliminary data.</text>
</comment>
<accession>A0ABY2VLV5</accession>
<name>A0ABY2VLV5_9PSED</name>
<dbReference type="RefSeq" id="WP_011061303.1">
    <property type="nucleotide sequence ID" value="NZ_CP022097.2"/>
</dbReference>
<gene>
    <name evidence="2" type="ORF">FEF10_03635</name>
</gene>
<proteinExistence type="predicted"/>
<sequence length="712" mass="78950">MAAITPWYAGTCERRNDMIVHLKVVTVKTESGWTLVDNPHKLFRKSGEVEMRGVDAASLRFGEWVKFQVGPSERKDQWRATRHHRLYAYYDLSQAKSIEEARRILTLEGLAAHRPAGTWMVRIHDAQVIQVELARSGDDTLLGAHITTLPAYDYDPDSVLSMPTGASDHVFYDLSADVKPCHIYDWTPEKGYIERVVRRLIGAQAPQMTQIVSWLQQHTDEHTGRVTANPGDALAAHEALRSGELARRLAAEQTLLRAFADGLVSDARIANLLERERKALIEEERGTIRQQIQTQLAQETELQRRLRASELDAKLKEYEASHRAELMKHLEHERQETENALITYQAAQKAEIDKVLGAQRAVVEQEKAELEEVCADLSQHRDGLVSALQTLEAQAQNLNASVADLKADVAILEERKEQETAELERLKATTTVVFDKRSPASTAVIPFHRPNTAQVWFCSEAGQIIKDCALLTGAGKKLMEQFMALVLAGETPLLVGSDVEDFLLIAESLMASGRSARLEADPTILTFEDLWVRAGTGLPTPLAQGLALASSENPCSVLAIIERVERSGARFWLPALTDRARRGDLPRRFLLCATVDDADCEEAEALRVRQIWLQVDGAVARDTATVAPLWLSSGYRRELDPGDHPPEDIESGLGVAHKLANRLGLVNTLRAVRAAAEVAAFHRGKDAIDAMVRMNTLFLNSVGSELPAVASD</sequence>
<organism evidence="2 3">
    <name type="scientific">Pseudomonas protegens</name>
    <dbReference type="NCBI Taxonomy" id="380021"/>
    <lineage>
        <taxon>Bacteria</taxon>
        <taxon>Pseudomonadati</taxon>
        <taxon>Pseudomonadota</taxon>
        <taxon>Gammaproteobacteria</taxon>
        <taxon>Pseudomonadales</taxon>
        <taxon>Pseudomonadaceae</taxon>
        <taxon>Pseudomonas</taxon>
    </lineage>
</organism>
<feature type="coiled-coil region" evidence="1">
    <location>
        <begin position="327"/>
        <end position="429"/>
    </location>
</feature>
<evidence type="ECO:0000313" key="2">
    <source>
        <dbReference type="EMBL" id="TMM66557.1"/>
    </source>
</evidence>